<keyword evidence="2" id="KW-0472">Membrane</keyword>
<gene>
    <name evidence="3" type="ORF">ACFSDX_15930</name>
</gene>
<feature type="transmembrane region" description="Helical" evidence="2">
    <location>
        <begin position="227"/>
        <end position="245"/>
    </location>
</feature>
<keyword evidence="2" id="KW-0812">Transmembrane</keyword>
<feature type="region of interest" description="Disordered" evidence="1">
    <location>
        <begin position="162"/>
        <end position="204"/>
    </location>
</feature>
<evidence type="ECO:0000313" key="3">
    <source>
        <dbReference type="EMBL" id="MFD1873935.1"/>
    </source>
</evidence>
<reference evidence="4" key="1">
    <citation type="journal article" date="2019" name="Int. J. Syst. Evol. Microbiol.">
        <title>The Global Catalogue of Microorganisms (GCM) 10K type strain sequencing project: providing services to taxonomists for standard genome sequencing and annotation.</title>
        <authorList>
            <consortium name="The Broad Institute Genomics Platform"/>
            <consortium name="The Broad Institute Genome Sequencing Center for Infectious Disease"/>
            <person name="Wu L."/>
            <person name="Ma J."/>
        </authorList>
    </citation>
    <scope>NUCLEOTIDE SEQUENCE [LARGE SCALE GENOMIC DNA]</scope>
    <source>
        <strain evidence="4">CGMCC 1.15795</strain>
    </source>
</reference>
<sequence length="256" mass="28411">MPLNYLCISKKYVHLYITTLCRYLAPRKRAALPVFHLPFPHARAMLLPDHLGAFAITRLGKGIKLPYRAASFVIRFSTEQLYLDAVAFYTGTRPAPGGPLPQQTSLQIGSYGEMELLLIWGDGSHAKRDCIIVYYAVSTGSSDSHKDLEKAHRKLLKDNAKFKEIDPPQPDSPKPSAPNSPAPQGEKDDVPERSAIESESGDQFGLMVNPPYPHGFLPGPPLPRKGHLLPLLLGFVAGALVWPALRKLLFKKKNRR</sequence>
<feature type="compositionally biased region" description="Basic and acidic residues" evidence="1">
    <location>
        <begin position="185"/>
        <end position="196"/>
    </location>
</feature>
<proteinExistence type="predicted"/>
<protein>
    <submittedName>
        <fullName evidence="3">Uncharacterized protein</fullName>
    </submittedName>
</protein>
<keyword evidence="4" id="KW-1185">Reference proteome</keyword>
<evidence type="ECO:0000256" key="1">
    <source>
        <dbReference type="SAM" id="MobiDB-lite"/>
    </source>
</evidence>
<dbReference type="Proteomes" id="UP001597197">
    <property type="component" value="Unassembled WGS sequence"/>
</dbReference>
<name>A0ABW4QWR8_9BACT</name>
<feature type="compositionally biased region" description="Pro residues" evidence="1">
    <location>
        <begin position="167"/>
        <end position="181"/>
    </location>
</feature>
<accession>A0ABW4QWR8</accession>
<organism evidence="3 4">
    <name type="scientific">Hymenobacter bucti</name>
    <dbReference type="NCBI Taxonomy" id="1844114"/>
    <lineage>
        <taxon>Bacteria</taxon>
        <taxon>Pseudomonadati</taxon>
        <taxon>Bacteroidota</taxon>
        <taxon>Cytophagia</taxon>
        <taxon>Cytophagales</taxon>
        <taxon>Hymenobacteraceae</taxon>
        <taxon>Hymenobacter</taxon>
    </lineage>
</organism>
<keyword evidence="2" id="KW-1133">Transmembrane helix</keyword>
<comment type="caution">
    <text evidence="3">The sequence shown here is derived from an EMBL/GenBank/DDBJ whole genome shotgun (WGS) entry which is preliminary data.</text>
</comment>
<dbReference type="EMBL" id="JBHUFD010000005">
    <property type="protein sequence ID" value="MFD1873935.1"/>
    <property type="molecule type" value="Genomic_DNA"/>
</dbReference>
<evidence type="ECO:0000256" key="2">
    <source>
        <dbReference type="SAM" id="Phobius"/>
    </source>
</evidence>
<dbReference type="RefSeq" id="WP_382315263.1">
    <property type="nucleotide sequence ID" value="NZ_JBHUFD010000005.1"/>
</dbReference>
<evidence type="ECO:0000313" key="4">
    <source>
        <dbReference type="Proteomes" id="UP001597197"/>
    </source>
</evidence>